<name>A0A0V1GL96_TRIPS</name>
<accession>A0A0V1GL96</accession>
<sequence>MSTVCRSDFLVQLINILCFTTCISNYGLQCVGLIF</sequence>
<proteinExistence type="predicted"/>
<dbReference type="EMBL" id="JYDS01001496">
    <property type="protein sequence ID" value="KRY98849.1"/>
    <property type="molecule type" value="Genomic_DNA"/>
</dbReference>
<keyword evidence="2" id="KW-1185">Reference proteome</keyword>
<dbReference type="Proteomes" id="UP000054805">
    <property type="component" value="Unassembled WGS sequence"/>
</dbReference>
<evidence type="ECO:0000313" key="2">
    <source>
        <dbReference type="Proteomes" id="UP000054805"/>
    </source>
</evidence>
<dbReference type="AlphaFoldDB" id="A0A0V1GL96"/>
<protein>
    <submittedName>
        <fullName evidence="1">Uncharacterized protein</fullName>
    </submittedName>
</protein>
<reference evidence="1 2" key="1">
    <citation type="submission" date="2015-01" db="EMBL/GenBank/DDBJ databases">
        <title>Evolution of Trichinella species and genotypes.</title>
        <authorList>
            <person name="Korhonen P.K."/>
            <person name="Edoardo P."/>
            <person name="Giuseppe L.R."/>
            <person name="Gasser R.B."/>
        </authorList>
    </citation>
    <scope>NUCLEOTIDE SEQUENCE [LARGE SCALE GENOMIC DNA]</scope>
    <source>
        <strain evidence="1">ISS588</strain>
    </source>
</reference>
<evidence type="ECO:0000313" key="1">
    <source>
        <dbReference type="EMBL" id="KRY98849.1"/>
    </source>
</evidence>
<comment type="caution">
    <text evidence="1">The sequence shown here is derived from an EMBL/GenBank/DDBJ whole genome shotgun (WGS) entry which is preliminary data.</text>
</comment>
<organism evidence="1 2">
    <name type="scientific">Trichinella pseudospiralis</name>
    <name type="common">Parasitic roundworm</name>
    <dbReference type="NCBI Taxonomy" id="6337"/>
    <lineage>
        <taxon>Eukaryota</taxon>
        <taxon>Metazoa</taxon>
        <taxon>Ecdysozoa</taxon>
        <taxon>Nematoda</taxon>
        <taxon>Enoplea</taxon>
        <taxon>Dorylaimia</taxon>
        <taxon>Trichinellida</taxon>
        <taxon>Trichinellidae</taxon>
        <taxon>Trichinella</taxon>
    </lineage>
</organism>
<gene>
    <name evidence="1" type="ORF">T4B_4990</name>
</gene>